<name>A0ABP3UXJ6_9CLOT</name>
<organism evidence="2 3">
    <name type="scientific">Clostridium oceanicum</name>
    <dbReference type="NCBI Taxonomy" id="1543"/>
    <lineage>
        <taxon>Bacteria</taxon>
        <taxon>Bacillati</taxon>
        <taxon>Bacillota</taxon>
        <taxon>Clostridia</taxon>
        <taxon>Eubacteriales</taxon>
        <taxon>Clostridiaceae</taxon>
        <taxon>Clostridium</taxon>
    </lineage>
</organism>
<dbReference type="NCBIfam" id="TIGR02532">
    <property type="entry name" value="IV_pilin_GFxxxE"/>
    <property type="match status" value="1"/>
</dbReference>
<dbReference type="InterPro" id="IPR012902">
    <property type="entry name" value="N_methyl_site"/>
</dbReference>
<sequence length="145" mass="16828">MVRKGFCVLELLVALSILGILSVFVLKTTLVNMKNYKLSRKNSTQYLYIDEAFNFINSEFSKAKKCTVDKNTIKIERIDNKGSNFIRKDTDGDIIISYGNKYSRNNNNIVKNVKDFTALEKGEVVYISIMDRYGKIYKRCLKKRE</sequence>
<keyword evidence="1" id="KW-0472">Membrane</keyword>
<evidence type="ECO:0000256" key="1">
    <source>
        <dbReference type="SAM" id="Phobius"/>
    </source>
</evidence>
<keyword evidence="1" id="KW-1133">Transmembrane helix</keyword>
<proteinExistence type="predicted"/>
<evidence type="ECO:0008006" key="4">
    <source>
        <dbReference type="Google" id="ProtNLM"/>
    </source>
</evidence>
<accession>A0ABP3UXJ6</accession>
<evidence type="ECO:0000313" key="3">
    <source>
        <dbReference type="Proteomes" id="UP001501510"/>
    </source>
</evidence>
<comment type="caution">
    <text evidence="2">The sequence shown here is derived from an EMBL/GenBank/DDBJ whole genome shotgun (WGS) entry which is preliminary data.</text>
</comment>
<feature type="transmembrane region" description="Helical" evidence="1">
    <location>
        <begin position="12"/>
        <end position="31"/>
    </location>
</feature>
<evidence type="ECO:0000313" key="2">
    <source>
        <dbReference type="EMBL" id="GAA0743551.1"/>
    </source>
</evidence>
<dbReference type="Proteomes" id="UP001501510">
    <property type="component" value="Unassembled WGS sequence"/>
</dbReference>
<reference evidence="3" key="1">
    <citation type="journal article" date="2019" name="Int. J. Syst. Evol. Microbiol.">
        <title>The Global Catalogue of Microorganisms (GCM) 10K type strain sequencing project: providing services to taxonomists for standard genome sequencing and annotation.</title>
        <authorList>
            <consortium name="The Broad Institute Genomics Platform"/>
            <consortium name="The Broad Institute Genome Sequencing Center for Infectious Disease"/>
            <person name="Wu L."/>
            <person name="Ma J."/>
        </authorList>
    </citation>
    <scope>NUCLEOTIDE SEQUENCE [LARGE SCALE GENOMIC DNA]</scope>
    <source>
        <strain evidence="3">JCM 1407</strain>
    </source>
</reference>
<keyword evidence="3" id="KW-1185">Reference proteome</keyword>
<protein>
    <recommendedName>
        <fullName evidence="4">Prepilin-type N-terminal cleavage/methylation domain-containing protein</fullName>
    </recommendedName>
</protein>
<dbReference type="EMBL" id="BAAACG010000010">
    <property type="protein sequence ID" value="GAA0743551.1"/>
    <property type="molecule type" value="Genomic_DNA"/>
</dbReference>
<gene>
    <name evidence="2" type="ORF">GCM10008906_27470</name>
</gene>
<keyword evidence="1" id="KW-0812">Transmembrane</keyword>